<dbReference type="PIRSF" id="PIRSF018425">
    <property type="entry name" value="PolyA_polymerase"/>
    <property type="match status" value="1"/>
</dbReference>
<dbReference type="GO" id="GO:0005634">
    <property type="term" value="C:nucleus"/>
    <property type="evidence" value="ECO:0007669"/>
    <property type="project" value="UniProtKB-SubCell"/>
</dbReference>
<gene>
    <name evidence="19" type="ORF">JTE90_024940</name>
</gene>
<keyword evidence="5 12" id="KW-0808">Transferase</keyword>
<feature type="region of interest" description="Disordered" evidence="15">
    <location>
        <begin position="638"/>
        <end position="689"/>
    </location>
</feature>
<feature type="binding site" evidence="14">
    <location>
        <position position="127"/>
    </location>
    <ligand>
        <name>Mg(2+)</name>
        <dbReference type="ChEBI" id="CHEBI:18420"/>
        <label>1</label>
        <note>catalytic</note>
    </ligand>
</feature>
<dbReference type="SUPFAM" id="SSF81631">
    <property type="entry name" value="PAP/OAS1 substrate-binding domain"/>
    <property type="match status" value="1"/>
</dbReference>
<feature type="binding site" evidence="14">
    <location>
        <position position="125"/>
    </location>
    <ligand>
        <name>Mg(2+)</name>
        <dbReference type="ChEBI" id="CHEBI:18420"/>
        <label>2</label>
        <note>catalytic</note>
    </ligand>
</feature>
<keyword evidence="8 12" id="KW-0067">ATP-binding</keyword>
<evidence type="ECO:0000256" key="7">
    <source>
        <dbReference type="ARBA" id="ARBA00022741"/>
    </source>
</evidence>
<evidence type="ECO:0000256" key="15">
    <source>
        <dbReference type="SAM" id="MobiDB-lite"/>
    </source>
</evidence>
<dbReference type="PANTHER" id="PTHR10682:SF10">
    <property type="entry name" value="POLYNUCLEOTIDE ADENYLYLTRANSFERASE"/>
    <property type="match status" value="1"/>
</dbReference>
<dbReference type="GO" id="GO:0031123">
    <property type="term" value="P:RNA 3'-end processing"/>
    <property type="evidence" value="ECO:0007669"/>
    <property type="project" value="InterPro"/>
</dbReference>
<evidence type="ECO:0000313" key="19">
    <source>
        <dbReference type="EMBL" id="KAG8177053.1"/>
    </source>
</evidence>
<comment type="caution">
    <text evidence="19">The sequence shown here is derived from an EMBL/GenBank/DDBJ whole genome shotgun (WGS) entry which is preliminary data.</text>
</comment>
<evidence type="ECO:0000256" key="5">
    <source>
        <dbReference type="ARBA" id="ARBA00022679"/>
    </source>
</evidence>
<feature type="binding site" evidence="14">
    <location>
        <position position="127"/>
    </location>
    <ligand>
        <name>Mg(2+)</name>
        <dbReference type="ChEBI" id="CHEBI:18420"/>
        <label>2</label>
        <note>catalytic</note>
    </ligand>
</feature>
<feature type="region of interest" description="Disordered" evidence="15">
    <location>
        <begin position="515"/>
        <end position="577"/>
    </location>
</feature>
<reference evidence="19 20" key="1">
    <citation type="journal article" date="2022" name="Nat. Ecol. Evol.">
        <title>A masculinizing supergene underlies an exaggerated male reproductive morph in a spider.</title>
        <authorList>
            <person name="Hendrickx F."/>
            <person name="De Corte Z."/>
            <person name="Sonet G."/>
            <person name="Van Belleghem S.M."/>
            <person name="Kostlbacher S."/>
            <person name="Vangestel C."/>
        </authorList>
    </citation>
    <scope>NUCLEOTIDE SEQUENCE [LARGE SCALE GENOMIC DNA]</scope>
    <source>
        <strain evidence="19">W744_W776</strain>
    </source>
</reference>
<dbReference type="GO" id="GO:1990817">
    <property type="term" value="F:poly(A) RNA polymerase activity"/>
    <property type="evidence" value="ECO:0007669"/>
    <property type="project" value="UniProtKB-UniRule"/>
</dbReference>
<dbReference type="Pfam" id="PF04926">
    <property type="entry name" value="PAP_RNA-bind"/>
    <property type="match status" value="2"/>
</dbReference>
<evidence type="ECO:0000259" key="17">
    <source>
        <dbReference type="Pfam" id="PF04928"/>
    </source>
</evidence>
<dbReference type="EC" id="2.7.7.19" evidence="12"/>
<comment type="similarity">
    <text evidence="3 12">Belongs to the poly(A) polymerase family.</text>
</comment>
<dbReference type="Pfam" id="PF20750">
    <property type="entry name" value="PAP_NTPase"/>
    <property type="match status" value="1"/>
</dbReference>
<dbReference type="SUPFAM" id="SSF81301">
    <property type="entry name" value="Nucleotidyltransferase"/>
    <property type="match status" value="1"/>
</dbReference>
<comment type="function">
    <text evidence="12">Polymerase that creates the 3'-poly(A) tail of mRNA's.</text>
</comment>
<feature type="binding site" evidence="13">
    <location>
        <position position="249"/>
    </location>
    <ligand>
        <name>ATP</name>
        <dbReference type="ChEBI" id="CHEBI:30616"/>
    </ligand>
</feature>
<feature type="compositionally biased region" description="Low complexity" evidence="15">
    <location>
        <begin position="20"/>
        <end position="31"/>
    </location>
</feature>
<feature type="binding site" evidence="13">
    <location>
        <begin position="258"/>
        <end position="259"/>
    </location>
    <ligand>
        <name>ATP</name>
        <dbReference type="ChEBI" id="CHEBI:30616"/>
    </ligand>
</feature>
<feature type="binding site" evidence="13">
    <location>
        <begin position="112"/>
        <end position="114"/>
    </location>
    <ligand>
        <name>ATP</name>
        <dbReference type="ChEBI" id="CHEBI:30616"/>
    </ligand>
</feature>
<accession>A0AAV6TYV1</accession>
<evidence type="ECO:0000256" key="1">
    <source>
        <dbReference type="ARBA" id="ARBA00001936"/>
    </source>
</evidence>
<organism evidence="19 20">
    <name type="scientific">Oedothorax gibbosus</name>
    <dbReference type="NCBI Taxonomy" id="931172"/>
    <lineage>
        <taxon>Eukaryota</taxon>
        <taxon>Metazoa</taxon>
        <taxon>Ecdysozoa</taxon>
        <taxon>Arthropoda</taxon>
        <taxon>Chelicerata</taxon>
        <taxon>Arachnida</taxon>
        <taxon>Araneae</taxon>
        <taxon>Araneomorphae</taxon>
        <taxon>Entelegynae</taxon>
        <taxon>Araneoidea</taxon>
        <taxon>Linyphiidae</taxon>
        <taxon>Erigoninae</taxon>
        <taxon>Oedothorax</taxon>
    </lineage>
</organism>
<dbReference type="Proteomes" id="UP000827092">
    <property type="component" value="Unassembled WGS sequence"/>
</dbReference>
<dbReference type="GO" id="GO:0005524">
    <property type="term" value="F:ATP binding"/>
    <property type="evidence" value="ECO:0007669"/>
    <property type="project" value="UniProtKB-UniRule"/>
</dbReference>
<evidence type="ECO:0000256" key="6">
    <source>
        <dbReference type="ARBA" id="ARBA00022723"/>
    </source>
</evidence>
<feature type="domain" description="Poly(A) polymerase nucleotidyltransferase" evidence="18">
    <location>
        <begin position="33"/>
        <end position="226"/>
    </location>
</feature>
<dbReference type="AlphaFoldDB" id="A0AAV6TYV1"/>
<protein>
    <recommendedName>
        <fullName evidence="12">Poly(A) polymerase</fullName>
        <ecNumber evidence="12">2.7.7.19</ecNumber>
    </recommendedName>
</protein>
<feature type="binding site" evidence="13">
    <location>
        <begin position="125"/>
        <end position="127"/>
    </location>
    <ligand>
        <name>ATP</name>
        <dbReference type="ChEBI" id="CHEBI:30616"/>
    </ligand>
</feature>
<comment type="catalytic activity">
    <reaction evidence="11 12">
        <text>RNA(n) + ATP = RNA(n)-3'-adenine ribonucleotide + diphosphate</text>
        <dbReference type="Rhea" id="RHEA:11332"/>
        <dbReference type="Rhea" id="RHEA-COMP:14527"/>
        <dbReference type="Rhea" id="RHEA-COMP:17347"/>
        <dbReference type="ChEBI" id="CHEBI:30616"/>
        <dbReference type="ChEBI" id="CHEBI:33019"/>
        <dbReference type="ChEBI" id="CHEBI:140395"/>
        <dbReference type="ChEBI" id="CHEBI:173115"/>
        <dbReference type="EC" id="2.7.7.19"/>
    </reaction>
</comment>
<evidence type="ECO:0000256" key="12">
    <source>
        <dbReference type="PIRNR" id="PIRNR018425"/>
    </source>
</evidence>
<proteinExistence type="inferred from homology"/>
<keyword evidence="4 12" id="KW-0507">mRNA processing</keyword>
<evidence type="ECO:0000259" key="16">
    <source>
        <dbReference type="Pfam" id="PF04926"/>
    </source>
</evidence>
<dbReference type="GO" id="GO:0006397">
    <property type="term" value="P:mRNA processing"/>
    <property type="evidence" value="ECO:0007669"/>
    <property type="project" value="UniProtKB-KW"/>
</dbReference>
<evidence type="ECO:0000256" key="4">
    <source>
        <dbReference type="ARBA" id="ARBA00022664"/>
    </source>
</evidence>
<feature type="compositionally biased region" description="Polar residues" evidence="15">
    <location>
        <begin position="643"/>
        <end position="659"/>
    </location>
</feature>
<keyword evidence="7 12" id="KW-0547">Nucleotide-binding</keyword>
<evidence type="ECO:0000256" key="2">
    <source>
        <dbReference type="ARBA" id="ARBA00004123"/>
    </source>
</evidence>
<dbReference type="Gene3D" id="3.30.460.10">
    <property type="entry name" value="Beta Polymerase, domain 2"/>
    <property type="match status" value="1"/>
</dbReference>
<evidence type="ECO:0000256" key="14">
    <source>
        <dbReference type="PIRSR" id="PIRSR018425-2"/>
    </source>
</evidence>
<evidence type="ECO:0000313" key="20">
    <source>
        <dbReference type="Proteomes" id="UP000827092"/>
    </source>
</evidence>
<evidence type="ECO:0000256" key="13">
    <source>
        <dbReference type="PIRSR" id="PIRSR018425-1"/>
    </source>
</evidence>
<evidence type="ECO:0000256" key="3">
    <source>
        <dbReference type="ARBA" id="ARBA00010912"/>
    </source>
</evidence>
<dbReference type="Gene3D" id="3.30.70.590">
    <property type="entry name" value="Poly(A) polymerase predicted RNA binding domain"/>
    <property type="match status" value="1"/>
</dbReference>
<feature type="compositionally biased region" description="Low complexity" evidence="15">
    <location>
        <begin position="549"/>
        <end position="560"/>
    </location>
</feature>
<dbReference type="FunFam" id="3.30.70.590:FF:000004">
    <property type="entry name" value="Poly(A) polymerase gamma"/>
    <property type="match status" value="1"/>
</dbReference>
<evidence type="ECO:0000259" key="18">
    <source>
        <dbReference type="Pfam" id="PF20750"/>
    </source>
</evidence>
<keyword evidence="6 14" id="KW-0479">Metal-binding</keyword>
<feature type="domain" description="Poly(A) polymerase RNA-binding" evidence="16">
    <location>
        <begin position="439"/>
        <end position="504"/>
    </location>
</feature>
<evidence type="ECO:0000256" key="11">
    <source>
        <dbReference type="ARBA" id="ARBA00048830"/>
    </source>
</evidence>
<dbReference type="PANTHER" id="PTHR10682">
    <property type="entry name" value="POLY A POLYMERASE"/>
    <property type="match status" value="1"/>
</dbReference>
<dbReference type="EMBL" id="JAFNEN010000824">
    <property type="protein sequence ID" value="KAG8177053.1"/>
    <property type="molecule type" value="Genomic_DNA"/>
</dbReference>
<dbReference type="Pfam" id="PF04928">
    <property type="entry name" value="PAP_central"/>
    <property type="match status" value="1"/>
</dbReference>
<feature type="compositionally biased region" description="Polar residues" evidence="15">
    <location>
        <begin position="521"/>
        <end position="548"/>
    </location>
</feature>
<dbReference type="SUPFAM" id="SSF55003">
    <property type="entry name" value="PAP/Archaeal CCA-adding enzyme, C-terminal domain"/>
    <property type="match status" value="1"/>
</dbReference>
<feature type="binding site" evidence="13">
    <location>
        <position position="179"/>
    </location>
    <ligand>
        <name>ATP</name>
        <dbReference type="ChEBI" id="CHEBI:30616"/>
    </ligand>
</feature>
<evidence type="ECO:0000256" key="8">
    <source>
        <dbReference type="ARBA" id="ARBA00022840"/>
    </source>
</evidence>
<feature type="binding site" evidence="13">
    <location>
        <position position="121"/>
    </location>
    <ligand>
        <name>ATP</name>
        <dbReference type="ChEBI" id="CHEBI:30616"/>
    </ligand>
</feature>
<evidence type="ECO:0000256" key="9">
    <source>
        <dbReference type="ARBA" id="ARBA00022842"/>
    </source>
</evidence>
<sequence length="689" mass="77668">MTSIHLGNMRGNTVVNNTVKQQQQQNSTPQTLGVTSPINTSFPTPKDLQRDKELEKCLREYGLFESEEELAHRMEVLSKINELAKQWIREISISKNMPPNVAETVGGKIYTFGSYRLGVHTKGADIDTLCVAPRHVDRTDFFTTFVELLQKQPEVQDLRTIEEAYVPVIKMIFDGIELDMLFARLALKDIPENQDLRDVNLLKNLDHKCVRSLNGCRVTDEILHLVPNRESFRLALRAIKLWAKKHGVYSNVLGYLGGVSWAMLVARACQLYPNAAASTLVHKCFLVFSQWPWPKPVLLKQPEENKLGFEVWDPRVNVGDRFHLMPIITPAYPHQNSTFNVSYSTRTILNDSFKAGLTVLDEVLNGKSSWSKLFQPANFFAMYKHFIVLTATAPTKKEHLEWYGLVESKIRILITHLERHPSIKLAHVHPQTYTPIEPEPDTYQTMWFMGLEFNKTENVNVDLTYDIQHFSDSITRQAASNNVYKKGMKIETKHVKKKELVKYLPANLLGNFLKKKEKSKPASSNNTTPKASDVNNSDAKVVDSNQMIDSDASSGSTGSAPKKRPSEEDVNPNAKRLSLDTADITTFLPMTEKDVQLPFLENNKENDSAAEDSQTTILLPEEDNGVAIEEKNQMLEECPGNNLLKTPMSSPPQNESSDNAVDADESQVKIEDNSAAPNESPKEETSVAS</sequence>
<dbReference type="InterPro" id="IPR048840">
    <property type="entry name" value="PolA_pol_NTPase"/>
</dbReference>
<dbReference type="InterPro" id="IPR007012">
    <property type="entry name" value="PolA_pol_cen_dom"/>
</dbReference>
<dbReference type="InterPro" id="IPR014492">
    <property type="entry name" value="PolyA_polymerase"/>
</dbReference>
<dbReference type="InterPro" id="IPR011068">
    <property type="entry name" value="NuclTrfase_I-like_C"/>
</dbReference>
<feature type="binding site" evidence="14">
    <location>
        <position position="179"/>
    </location>
    <ligand>
        <name>Mg(2+)</name>
        <dbReference type="ChEBI" id="CHEBI:18420"/>
        <label>2</label>
        <note>catalytic</note>
    </ligand>
</feature>
<feature type="compositionally biased region" description="Polar residues" evidence="15">
    <location>
        <begin position="32"/>
        <end position="43"/>
    </location>
</feature>
<keyword evidence="9 14" id="KW-0460">Magnesium</keyword>
<dbReference type="InterPro" id="IPR007010">
    <property type="entry name" value="PolA_pol_RNA-bd_dom"/>
</dbReference>
<evidence type="ECO:0000256" key="10">
    <source>
        <dbReference type="ARBA" id="ARBA00023242"/>
    </source>
</evidence>
<dbReference type="InterPro" id="IPR043519">
    <property type="entry name" value="NT_sf"/>
</dbReference>
<keyword evidence="20" id="KW-1185">Reference proteome</keyword>
<dbReference type="FunFam" id="1.10.1410.10:FF:000001">
    <property type="entry name" value="Putative poly(A) polymerase gamma"/>
    <property type="match status" value="1"/>
</dbReference>
<dbReference type="GO" id="GO:0003723">
    <property type="term" value="F:RNA binding"/>
    <property type="evidence" value="ECO:0007669"/>
    <property type="project" value="UniProtKB-UniRule"/>
</dbReference>
<feature type="region of interest" description="Disordered" evidence="15">
    <location>
        <begin position="20"/>
        <end position="47"/>
    </location>
</feature>
<feature type="compositionally biased region" description="Basic and acidic residues" evidence="15">
    <location>
        <begin position="680"/>
        <end position="689"/>
    </location>
</feature>
<name>A0AAV6TYV1_9ARAC</name>
<dbReference type="CDD" id="cd05402">
    <property type="entry name" value="NT_PAP_TUTase"/>
    <property type="match status" value="1"/>
</dbReference>
<feature type="binding site" evidence="13">
    <location>
        <position position="240"/>
    </location>
    <ligand>
        <name>ATP</name>
        <dbReference type="ChEBI" id="CHEBI:30616"/>
    </ligand>
</feature>
<dbReference type="GO" id="GO:0046872">
    <property type="term" value="F:metal ion binding"/>
    <property type="evidence" value="ECO:0007669"/>
    <property type="project" value="UniProtKB-KW"/>
</dbReference>
<keyword evidence="10 12" id="KW-0539">Nucleus</keyword>
<dbReference type="FunFam" id="3.30.460.10:FF:000002">
    <property type="entry name" value="Poly(A) polymerase alpha, putative"/>
    <property type="match status" value="1"/>
</dbReference>
<comment type="cofactor">
    <cofactor evidence="1">
        <name>Mn(2+)</name>
        <dbReference type="ChEBI" id="CHEBI:29035"/>
    </cofactor>
</comment>
<feature type="binding site" evidence="14">
    <location>
        <position position="125"/>
    </location>
    <ligand>
        <name>Mg(2+)</name>
        <dbReference type="ChEBI" id="CHEBI:18420"/>
        <label>1</label>
        <note>catalytic</note>
    </ligand>
</feature>
<dbReference type="Gene3D" id="1.10.1410.10">
    <property type="match status" value="1"/>
</dbReference>
<feature type="domain" description="Poly(A) polymerase central" evidence="17">
    <location>
        <begin position="231"/>
        <end position="375"/>
    </location>
</feature>
<feature type="domain" description="Poly(A) polymerase RNA-binding" evidence="16">
    <location>
        <begin position="378"/>
        <end position="434"/>
    </location>
</feature>
<comment type="subcellular location">
    <subcellularLocation>
        <location evidence="2 12">Nucleus</location>
    </subcellularLocation>
</comment>
<comment type="cofactor">
    <cofactor evidence="14">
        <name>Mg(2+)</name>
        <dbReference type="ChEBI" id="CHEBI:18420"/>
    </cofactor>
    <text evidence="14">Binds 2 magnesium ions. Also active with manganese.</text>
</comment>